<dbReference type="STRING" id="436907.A7TSD6"/>
<organism evidence="2">
    <name type="scientific">Vanderwaltozyma polyspora (strain ATCC 22028 / DSM 70294 / BCRC 21397 / CBS 2163 / NBRC 10782 / NRRL Y-8283 / UCD 57-17)</name>
    <name type="common">Kluyveromyces polysporus</name>
    <dbReference type="NCBI Taxonomy" id="436907"/>
    <lineage>
        <taxon>Eukaryota</taxon>
        <taxon>Fungi</taxon>
        <taxon>Dikarya</taxon>
        <taxon>Ascomycota</taxon>
        <taxon>Saccharomycotina</taxon>
        <taxon>Saccharomycetes</taxon>
        <taxon>Saccharomycetales</taxon>
        <taxon>Saccharomycetaceae</taxon>
        <taxon>Vanderwaltozyma</taxon>
    </lineage>
</organism>
<dbReference type="HOGENOM" id="CLU_028690_2_0_1"/>
<dbReference type="GO" id="GO:0005739">
    <property type="term" value="C:mitochondrion"/>
    <property type="evidence" value="ECO:0007669"/>
    <property type="project" value="EnsemblFungi"/>
</dbReference>
<dbReference type="InterPro" id="IPR052741">
    <property type="entry name" value="Mitochondrial_HTD2"/>
</dbReference>
<dbReference type="GeneID" id="5542845"/>
<dbReference type="RefSeq" id="XP_001642679.1">
    <property type="nucleotide sequence ID" value="XM_001642629.1"/>
</dbReference>
<dbReference type="FunCoup" id="A7TSD6">
    <property type="interactions" value="58"/>
</dbReference>
<name>A7TSD6_VANPO</name>
<dbReference type="eggNOG" id="ENOG502S5QU">
    <property type="taxonomic scope" value="Eukaryota"/>
</dbReference>
<dbReference type="AlphaFoldDB" id="A7TSD6"/>
<protein>
    <recommendedName>
        <fullName evidence="3">MaoC-like domain-containing protein</fullName>
    </recommendedName>
</protein>
<gene>
    <name evidence="1" type="ORF">Kpol_339p8</name>
</gene>
<evidence type="ECO:0008006" key="3">
    <source>
        <dbReference type="Google" id="ProtNLM"/>
    </source>
</evidence>
<sequence>MSIKSFNGNAIRDFFSECQVDRFYLLLKLPSRPNKKALNIGEHLLYLNRFEGDLSLDGYYEDLTPRALLSTGNCFNFKRRLWAGGSINHYKPLEFNKHYICQENIRYVKEVKGTQYVGIERIIFETSKLNGVTKISDEISLKEMRILAYTNSGTTINEPNSEETIGTTVVGEFTFNLMDIIRYSQLTLNPHRIHWDKEYSKSIEGYNDIIAQGPFIIQILAHNLNKIVNNTTITDLKYKNINPIYPDTSVTILMKQDGNKLRLIMANNSIMFAELIATCNK</sequence>
<evidence type="ECO:0000313" key="2">
    <source>
        <dbReference type="Proteomes" id="UP000000267"/>
    </source>
</evidence>
<dbReference type="PANTHER" id="PTHR28152:SF1">
    <property type="entry name" value="HYDROXYACYL-THIOESTER DEHYDRATASE TYPE 2, MITOCHONDRIAL"/>
    <property type="match status" value="1"/>
</dbReference>
<dbReference type="OrthoDB" id="3257538at2759"/>
<dbReference type="OMA" id="MWAGSQF"/>
<proteinExistence type="predicted"/>
<dbReference type="PhylomeDB" id="A7TSD6"/>
<accession>A7TSD6</accession>
<dbReference type="InterPro" id="IPR029069">
    <property type="entry name" value="HotDog_dom_sf"/>
</dbReference>
<dbReference type="SUPFAM" id="SSF54637">
    <property type="entry name" value="Thioesterase/thiol ester dehydrase-isomerase"/>
    <property type="match status" value="1"/>
</dbReference>
<dbReference type="GO" id="GO:0019171">
    <property type="term" value="F:(3R)-hydroxyacyl-[acyl-carrier-protein] dehydratase activity"/>
    <property type="evidence" value="ECO:0007669"/>
    <property type="project" value="EnsemblFungi"/>
</dbReference>
<dbReference type="Proteomes" id="UP000000267">
    <property type="component" value="Unassembled WGS sequence"/>
</dbReference>
<dbReference type="KEGG" id="vpo:Kpol_339p8"/>
<dbReference type="EMBL" id="DS480506">
    <property type="protein sequence ID" value="EDO14821.1"/>
    <property type="molecule type" value="Genomic_DNA"/>
</dbReference>
<dbReference type="Gene3D" id="3.10.129.10">
    <property type="entry name" value="Hotdog Thioesterase"/>
    <property type="match status" value="1"/>
</dbReference>
<dbReference type="PANTHER" id="PTHR28152">
    <property type="entry name" value="HYDROXYACYL-THIOESTER DEHYDRATASE TYPE 2, MITOCHONDRIAL"/>
    <property type="match status" value="1"/>
</dbReference>
<keyword evidence="2" id="KW-1185">Reference proteome</keyword>
<reference evidence="1 2" key="1">
    <citation type="journal article" date="2007" name="Proc. Natl. Acad. Sci. U.S.A.">
        <title>Independent sorting-out of thousands of duplicated gene pairs in two yeast species descended from a whole-genome duplication.</title>
        <authorList>
            <person name="Scannell D.R."/>
            <person name="Frank A.C."/>
            <person name="Conant G.C."/>
            <person name="Byrne K.P."/>
            <person name="Woolfit M."/>
            <person name="Wolfe K.H."/>
        </authorList>
    </citation>
    <scope>NUCLEOTIDE SEQUENCE [LARGE SCALE GENOMIC DNA]</scope>
    <source>
        <strain evidence="2">ATCC 22028 / DSM 70294 / BCRC 21397 / CBS 2163 / NBRC 10782 / NRRL Y-8283 / UCD 57-17</strain>
    </source>
</reference>
<evidence type="ECO:0000313" key="1">
    <source>
        <dbReference type="EMBL" id="EDO14821.1"/>
    </source>
</evidence>
<dbReference type="InParanoid" id="A7TSD6"/>